<keyword evidence="1" id="KW-1133">Transmembrane helix</keyword>
<evidence type="ECO:0000256" key="2">
    <source>
        <dbReference type="SAM" id="SignalP"/>
    </source>
</evidence>
<gene>
    <name evidence="3" type="ORF">MOTE_10500</name>
</gene>
<keyword evidence="1" id="KW-0472">Membrane</keyword>
<evidence type="ECO:0008006" key="5">
    <source>
        <dbReference type="Google" id="ProtNLM"/>
    </source>
</evidence>
<evidence type="ECO:0000313" key="3">
    <source>
        <dbReference type="EMBL" id="OIQ59794.1"/>
    </source>
</evidence>
<feature type="signal peptide" evidence="2">
    <location>
        <begin position="1"/>
        <end position="24"/>
    </location>
</feature>
<feature type="chain" id="PRO_5013357850" description="TrbC/VIRB2 family protein" evidence="2">
    <location>
        <begin position="25"/>
        <end position="99"/>
    </location>
</feature>
<reference evidence="3 4" key="1">
    <citation type="submission" date="2016-08" db="EMBL/GenBank/DDBJ databases">
        <title>Genome-based comparison of Moorella thermoacetic strains.</title>
        <authorList>
            <person name="Poehlein A."/>
            <person name="Bengelsdorf F.R."/>
            <person name="Esser C."/>
            <person name="Duerre P."/>
            <person name="Daniel R."/>
        </authorList>
    </citation>
    <scope>NUCLEOTIDE SEQUENCE [LARGE SCALE GENOMIC DNA]</scope>
    <source>
        <strain evidence="3 4">DSM 21394</strain>
    </source>
</reference>
<dbReference type="Proteomes" id="UP000182811">
    <property type="component" value="Unassembled WGS sequence"/>
</dbReference>
<dbReference type="EMBL" id="MDDC01000007">
    <property type="protein sequence ID" value="OIQ59794.1"/>
    <property type="molecule type" value="Genomic_DNA"/>
</dbReference>
<feature type="transmembrane region" description="Helical" evidence="1">
    <location>
        <begin position="61"/>
        <end position="79"/>
    </location>
</feature>
<accession>A0A1J5NLY5</accession>
<evidence type="ECO:0000256" key="1">
    <source>
        <dbReference type="SAM" id="Phobius"/>
    </source>
</evidence>
<proteinExistence type="predicted"/>
<evidence type="ECO:0000313" key="4">
    <source>
        <dbReference type="Proteomes" id="UP000182811"/>
    </source>
</evidence>
<keyword evidence="1" id="KW-0812">Transmembrane</keyword>
<keyword evidence="2" id="KW-0732">Signal</keyword>
<dbReference type="AlphaFoldDB" id="A0A1J5NLY5"/>
<name>A0A1J5NLY5_NEOTH</name>
<comment type="caution">
    <text evidence="3">The sequence shown here is derived from an EMBL/GenBank/DDBJ whole genome shotgun (WGS) entry which is preliminary data.</text>
</comment>
<organism evidence="3 4">
    <name type="scientific">Neomoorella thermoacetica</name>
    <name type="common">Clostridium thermoaceticum</name>
    <dbReference type="NCBI Taxonomy" id="1525"/>
    <lineage>
        <taxon>Bacteria</taxon>
        <taxon>Bacillati</taxon>
        <taxon>Bacillota</taxon>
        <taxon>Clostridia</taxon>
        <taxon>Neomoorellales</taxon>
        <taxon>Neomoorellaceae</taxon>
        <taxon>Neomoorella</taxon>
    </lineage>
</organism>
<feature type="transmembrane region" description="Helical" evidence="1">
    <location>
        <begin position="34"/>
        <end position="54"/>
    </location>
</feature>
<sequence length="99" mass="10299">MLKRLSTLGATAALFALTAVPAYAAGSFDVRTALNNTINAVRIAFVLVLLAAAIYKFFRHALVQAILLVVVGGLVYAALDQNGSVLSSIGNGLLRLLGI</sequence>
<protein>
    <recommendedName>
        <fullName evidence="5">TrbC/VIRB2 family protein</fullName>
    </recommendedName>
</protein>